<comment type="caution">
    <text evidence="2">The sequence shown here is derived from an EMBL/GenBank/DDBJ whole genome shotgun (WGS) entry which is preliminary data.</text>
</comment>
<dbReference type="EMBL" id="DNWC01000098">
    <property type="protein sequence ID" value="HBJ08900.1"/>
    <property type="molecule type" value="Genomic_DNA"/>
</dbReference>
<name>A0A316QZQ5_9BACT</name>
<evidence type="ECO:0000313" key="2">
    <source>
        <dbReference type="EMBL" id="HBJ08900.1"/>
    </source>
</evidence>
<sequence length="78" mass="9266">MDNSNLFLTSEDVATILRVSKRTLQNYRTEGKLMYYKISPKVIRYRVVDVVEFLKQSNCCSYQKDRVNELIRKCLVKL</sequence>
<dbReference type="GO" id="GO:0003677">
    <property type="term" value="F:DNA binding"/>
    <property type="evidence" value="ECO:0007669"/>
    <property type="project" value="UniProtKB-KW"/>
</dbReference>
<dbReference type="AlphaFoldDB" id="A0A316QZQ5"/>
<organism evidence="2 3">
    <name type="scientific">Coprobacter fastidiosus</name>
    <dbReference type="NCBI Taxonomy" id="1099853"/>
    <lineage>
        <taxon>Bacteria</taxon>
        <taxon>Pseudomonadati</taxon>
        <taxon>Bacteroidota</taxon>
        <taxon>Bacteroidia</taxon>
        <taxon>Bacteroidales</taxon>
        <taxon>Barnesiellaceae</taxon>
        <taxon>Coprobacter</taxon>
    </lineage>
</organism>
<dbReference type="PANTHER" id="PTHR34585:SF22">
    <property type="entry name" value="HELIX-TURN-HELIX DOMAIN-CONTAINING PROTEIN"/>
    <property type="match status" value="1"/>
</dbReference>
<keyword evidence="2" id="KW-0238">DNA-binding</keyword>
<reference evidence="2 3" key="1">
    <citation type="journal article" date="2018" name="Nat. Biotechnol.">
        <title>A standardized bacterial taxonomy based on genome phylogeny substantially revises the tree of life.</title>
        <authorList>
            <person name="Parks D.H."/>
            <person name="Chuvochina M."/>
            <person name="Waite D.W."/>
            <person name="Rinke C."/>
            <person name="Skarshewski A."/>
            <person name="Chaumeil P.A."/>
            <person name="Hugenholtz P."/>
        </authorList>
    </citation>
    <scope>NUCLEOTIDE SEQUENCE [LARGE SCALE GENOMIC DNA]</scope>
    <source>
        <strain evidence="2">UBA11482</strain>
    </source>
</reference>
<dbReference type="SUPFAM" id="SSF46955">
    <property type="entry name" value="Putative DNA-binding domain"/>
    <property type="match status" value="1"/>
</dbReference>
<dbReference type="InterPro" id="IPR041657">
    <property type="entry name" value="HTH_17"/>
</dbReference>
<protein>
    <submittedName>
        <fullName evidence="2">DNA-binding protein</fullName>
    </submittedName>
</protein>
<dbReference type="InterPro" id="IPR009061">
    <property type="entry name" value="DNA-bd_dom_put_sf"/>
</dbReference>
<dbReference type="PANTHER" id="PTHR34585">
    <property type="match status" value="1"/>
</dbReference>
<dbReference type="Pfam" id="PF12728">
    <property type="entry name" value="HTH_17"/>
    <property type="match status" value="1"/>
</dbReference>
<accession>A0A316QZQ5</accession>
<feature type="domain" description="Helix-turn-helix" evidence="1">
    <location>
        <begin position="7"/>
        <end position="56"/>
    </location>
</feature>
<gene>
    <name evidence="2" type="ORF">DDY73_07820</name>
</gene>
<proteinExistence type="predicted"/>
<evidence type="ECO:0000259" key="1">
    <source>
        <dbReference type="Pfam" id="PF12728"/>
    </source>
</evidence>
<evidence type="ECO:0000313" key="3">
    <source>
        <dbReference type="Proteomes" id="UP000262954"/>
    </source>
</evidence>
<dbReference type="Proteomes" id="UP000262954">
    <property type="component" value="Unassembled WGS sequence"/>
</dbReference>